<reference evidence="1" key="1">
    <citation type="submission" date="2014-05" db="EMBL/GenBank/DDBJ databases">
        <authorList>
            <person name="Chronopoulou M."/>
        </authorList>
    </citation>
    <scope>NUCLEOTIDE SEQUENCE</scope>
    <source>
        <tissue evidence="1">Whole organism</tissue>
    </source>
</reference>
<evidence type="ECO:0000313" key="1">
    <source>
        <dbReference type="EMBL" id="CDW40734.1"/>
    </source>
</evidence>
<dbReference type="AlphaFoldDB" id="A0A0K2UR44"/>
<accession>A0A0K2UR44</accession>
<proteinExistence type="predicted"/>
<sequence length="17" mass="1826">MEQSNCLNGLKGGFSLK</sequence>
<protein>
    <submittedName>
        <fullName evidence="1">Uncharacterized protein</fullName>
    </submittedName>
</protein>
<dbReference type="EMBL" id="HACA01023373">
    <property type="protein sequence ID" value="CDW40734.1"/>
    <property type="molecule type" value="Transcribed_RNA"/>
</dbReference>
<organism evidence="1">
    <name type="scientific">Lepeophtheirus salmonis</name>
    <name type="common">Salmon louse</name>
    <name type="synonym">Caligus salmonis</name>
    <dbReference type="NCBI Taxonomy" id="72036"/>
    <lineage>
        <taxon>Eukaryota</taxon>
        <taxon>Metazoa</taxon>
        <taxon>Ecdysozoa</taxon>
        <taxon>Arthropoda</taxon>
        <taxon>Crustacea</taxon>
        <taxon>Multicrustacea</taxon>
        <taxon>Hexanauplia</taxon>
        <taxon>Copepoda</taxon>
        <taxon>Siphonostomatoida</taxon>
        <taxon>Caligidae</taxon>
        <taxon>Lepeophtheirus</taxon>
    </lineage>
</organism>
<name>A0A0K2UR44_LEPSM</name>